<reference evidence="10 11" key="1">
    <citation type="submission" date="2017-08" db="EMBL/GenBank/DDBJ databases">
        <title>Infants hospitalized years apart are colonized by the same room-sourced microbial strains.</title>
        <authorList>
            <person name="Brooks B."/>
            <person name="Olm M.R."/>
            <person name="Firek B.A."/>
            <person name="Baker R."/>
            <person name="Thomas B.C."/>
            <person name="Morowitz M.J."/>
            <person name="Banfield J.F."/>
        </authorList>
    </citation>
    <scope>NUCLEOTIDE SEQUENCE [LARGE SCALE GENOMIC DNA]</scope>
    <source>
        <strain evidence="10">S2_005_002_R2_34</strain>
    </source>
</reference>
<dbReference type="PANTHER" id="PTHR32071:SF57">
    <property type="entry name" value="C4-DICARBOXYLATE TRANSPORT TRANSCRIPTIONAL REGULATORY PROTEIN DCTD"/>
    <property type="match status" value="1"/>
</dbReference>
<evidence type="ECO:0000256" key="6">
    <source>
        <dbReference type="ARBA" id="ARBA00023163"/>
    </source>
</evidence>
<dbReference type="PROSITE" id="PS00688">
    <property type="entry name" value="SIGMA54_INTERACT_3"/>
    <property type="match status" value="1"/>
</dbReference>
<dbReference type="CDD" id="cd17549">
    <property type="entry name" value="REC_DctD-like"/>
    <property type="match status" value="1"/>
</dbReference>
<dbReference type="AlphaFoldDB" id="A0A2W5NGF2"/>
<dbReference type="InterPro" id="IPR058031">
    <property type="entry name" value="AAA_lid_NorR"/>
</dbReference>
<dbReference type="PANTHER" id="PTHR32071">
    <property type="entry name" value="TRANSCRIPTIONAL REGULATORY PROTEIN"/>
    <property type="match status" value="1"/>
</dbReference>
<dbReference type="SMART" id="SM00448">
    <property type="entry name" value="REC"/>
    <property type="match status" value="1"/>
</dbReference>
<dbReference type="Gene3D" id="1.10.10.60">
    <property type="entry name" value="Homeodomain-like"/>
    <property type="match status" value="1"/>
</dbReference>
<evidence type="ECO:0000256" key="3">
    <source>
        <dbReference type="ARBA" id="ARBA00022840"/>
    </source>
</evidence>
<dbReference type="GO" id="GO:0005524">
    <property type="term" value="F:ATP binding"/>
    <property type="evidence" value="ECO:0007669"/>
    <property type="project" value="UniProtKB-KW"/>
</dbReference>
<evidence type="ECO:0000313" key="10">
    <source>
        <dbReference type="EMBL" id="PZQ51319.1"/>
    </source>
</evidence>
<evidence type="ECO:0000259" key="9">
    <source>
        <dbReference type="PROSITE" id="PS50110"/>
    </source>
</evidence>
<dbReference type="GO" id="GO:0000160">
    <property type="term" value="P:phosphorelay signal transduction system"/>
    <property type="evidence" value="ECO:0007669"/>
    <property type="project" value="UniProtKB-KW"/>
</dbReference>
<dbReference type="InterPro" id="IPR027417">
    <property type="entry name" value="P-loop_NTPase"/>
</dbReference>
<dbReference type="InterPro" id="IPR025662">
    <property type="entry name" value="Sigma_54_int_dom_ATP-bd_1"/>
</dbReference>
<comment type="caution">
    <text evidence="10">The sequence shown here is derived from an EMBL/GenBank/DDBJ whole genome shotgun (WGS) entry which is preliminary data.</text>
</comment>
<evidence type="ECO:0000256" key="4">
    <source>
        <dbReference type="ARBA" id="ARBA00023012"/>
    </source>
</evidence>
<feature type="modified residue" description="4-aspartylphosphate" evidence="7">
    <location>
        <position position="56"/>
    </location>
</feature>
<sequence>MTDKTTTVAIVDDEADLRESVAQWLQLSEFDPVTFETGELALKALGPDFPGIVLSDIKMPGMDGMALLRRLQSVDPGLPVILMTGHGDVPMAVEAMRIGAFDFIEKPFDPERLAELARKASEIRAKTLATRSLRRELADGGVLTRRLMGASPAMEKLRESILDVAQADGHVLVLGETGTGKSLIAMALHACGPRATKPLITLNCASIAPEAIEPMLFGAPDMPERPLIDQAEGGTLCLEDIEALPPHAQARLLETLSATDPNSASTRLHNIRVIAISTRLGPSAPPPDVLRDDLYFRLAGLILEAPPLRARGEDILSLFSHFTVQFAEEYGCEPPTLNAGDAANLVQAPWPGNVRQLINLAERAVLQARRGDHNISALLIDDGFQAPIMALDAEKPLKEHVDAFEKMLIDHALRRNTGSVSAVMAELALPRRTLNEKMTKYGLSRGDYL</sequence>
<dbReference type="GO" id="GO:0043565">
    <property type="term" value="F:sequence-specific DNA binding"/>
    <property type="evidence" value="ECO:0007669"/>
    <property type="project" value="InterPro"/>
</dbReference>
<keyword evidence="4" id="KW-0902">Two-component regulatory system</keyword>
<keyword evidence="1 7" id="KW-0597">Phosphoprotein</keyword>
<protein>
    <submittedName>
        <fullName evidence="10">DNA-binding response regulator</fullName>
    </submittedName>
</protein>
<evidence type="ECO:0000259" key="8">
    <source>
        <dbReference type="PROSITE" id="PS50045"/>
    </source>
</evidence>
<gene>
    <name evidence="10" type="ORF">DI556_03885</name>
</gene>
<dbReference type="InterPro" id="IPR009057">
    <property type="entry name" value="Homeodomain-like_sf"/>
</dbReference>
<dbReference type="Pfam" id="PF00158">
    <property type="entry name" value="Sigma54_activat"/>
    <property type="match status" value="1"/>
</dbReference>
<accession>A0A2W5NGF2</accession>
<dbReference type="Pfam" id="PF25601">
    <property type="entry name" value="AAA_lid_14"/>
    <property type="match status" value="1"/>
</dbReference>
<dbReference type="Gene3D" id="3.40.50.2300">
    <property type="match status" value="1"/>
</dbReference>
<feature type="domain" description="Sigma-54 factor interaction" evidence="8">
    <location>
        <begin position="147"/>
        <end position="366"/>
    </location>
</feature>
<dbReference type="Gene3D" id="3.40.50.300">
    <property type="entry name" value="P-loop containing nucleotide triphosphate hydrolases"/>
    <property type="match status" value="1"/>
</dbReference>
<dbReference type="SUPFAM" id="SSF52540">
    <property type="entry name" value="P-loop containing nucleoside triphosphate hydrolases"/>
    <property type="match status" value="1"/>
</dbReference>
<dbReference type="Pfam" id="PF02954">
    <property type="entry name" value="HTH_8"/>
    <property type="match status" value="1"/>
</dbReference>
<keyword evidence="6" id="KW-0804">Transcription</keyword>
<evidence type="ECO:0000256" key="7">
    <source>
        <dbReference type="PROSITE-ProRule" id="PRU00169"/>
    </source>
</evidence>
<proteinExistence type="predicted"/>
<dbReference type="FunFam" id="3.40.50.2300:FF:000018">
    <property type="entry name" value="DNA-binding transcriptional regulator NtrC"/>
    <property type="match status" value="1"/>
</dbReference>
<dbReference type="InterPro" id="IPR002197">
    <property type="entry name" value="HTH_Fis"/>
</dbReference>
<dbReference type="InterPro" id="IPR001789">
    <property type="entry name" value="Sig_transdc_resp-reg_receiver"/>
</dbReference>
<dbReference type="Proteomes" id="UP000249185">
    <property type="component" value="Unassembled WGS sequence"/>
</dbReference>
<dbReference type="InterPro" id="IPR011006">
    <property type="entry name" value="CheY-like_superfamily"/>
</dbReference>
<evidence type="ECO:0000256" key="1">
    <source>
        <dbReference type="ARBA" id="ARBA00022553"/>
    </source>
</evidence>
<dbReference type="InterPro" id="IPR002078">
    <property type="entry name" value="Sigma_54_int"/>
</dbReference>
<dbReference type="GO" id="GO:0006355">
    <property type="term" value="P:regulation of DNA-templated transcription"/>
    <property type="evidence" value="ECO:0007669"/>
    <property type="project" value="InterPro"/>
</dbReference>
<dbReference type="SUPFAM" id="SSF52172">
    <property type="entry name" value="CheY-like"/>
    <property type="match status" value="1"/>
</dbReference>
<dbReference type="CDD" id="cd00009">
    <property type="entry name" value="AAA"/>
    <property type="match status" value="1"/>
</dbReference>
<dbReference type="PROSITE" id="PS00675">
    <property type="entry name" value="SIGMA54_INTERACT_1"/>
    <property type="match status" value="1"/>
</dbReference>
<organism evidence="10 11">
    <name type="scientific">Rhodovulum sulfidophilum</name>
    <name type="common">Rhodobacter sulfidophilus</name>
    <dbReference type="NCBI Taxonomy" id="35806"/>
    <lineage>
        <taxon>Bacteria</taxon>
        <taxon>Pseudomonadati</taxon>
        <taxon>Pseudomonadota</taxon>
        <taxon>Alphaproteobacteria</taxon>
        <taxon>Rhodobacterales</taxon>
        <taxon>Paracoccaceae</taxon>
        <taxon>Rhodovulum</taxon>
    </lineage>
</organism>
<dbReference type="EMBL" id="QFPW01000002">
    <property type="protein sequence ID" value="PZQ51319.1"/>
    <property type="molecule type" value="Genomic_DNA"/>
</dbReference>
<keyword evidence="5" id="KW-0805">Transcription regulation</keyword>
<dbReference type="SUPFAM" id="SSF46689">
    <property type="entry name" value="Homeodomain-like"/>
    <property type="match status" value="1"/>
</dbReference>
<keyword evidence="3" id="KW-0067">ATP-binding</keyword>
<evidence type="ECO:0000256" key="5">
    <source>
        <dbReference type="ARBA" id="ARBA00023015"/>
    </source>
</evidence>
<evidence type="ECO:0000256" key="2">
    <source>
        <dbReference type="ARBA" id="ARBA00022741"/>
    </source>
</evidence>
<feature type="domain" description="Response regulatory" evidence="9">
    <location>
        <begin position="7"/>
        <end position="121"/>
    </location>
</feature>
<name>A0A2W5NGF2_RHOSU</name>
<dbReference type="InterPro" id="IPR003593">
    <property type="entry name" value="AAA+_ATPase"/>
</dbReference>
<dbReference type="Gene3D" id="1.10.8.60">
    <property type="match status" value="1"/>
</dbReference>
<dbReference type="SMART" id="SM00382">
    <property type="entry name" value="AAA"/>
    <property type="match status" value="1"/>
</dbReference>
<dbReference type="PROSITE" id="PS50045">
    <property type="entry name" value="SIGMA54_INTERACT_4"/>
    <property type="match status" value="1"/>
</dbReference>
<dbReference type="Pfam" id="PF00072">
    <property type="entry name" value="Response_reg"/>
    <property type="match status" value="1"/>
</dbReference>
<keyword evidence="2" id="KW-0547">Nucleotide-binding</keyword>
<keyword evidence="10" id="KW-0238">DNA-binding</keyword>
<evidence type="ECO:0000313" key="11">
    <source>
        <dbReference type="Proteomes" id="UP000249185"/>
    </source>
</evidence>
<dbReference type="PROSITE" id="PS50110">
    <property type="entry name" value="RESPONSE_REGULATORY"/>
    <property type="match status" value="1"/>
</dbReference>
<dbReference type="InterPro" id="IPR025944">
    <property type="entry name" value="Sigma_54_int_dom_CS"/>
</dbReference>